<organism evidence="2 3">
    <name type="scientific">Methylocystis iwaonis</name>
    <dbReference type="NCBI Taxonomy" id="2885079"/>
    <lineage>
        <taxon>Bacteria</taxon>
        <taxon>Pseudomonadati</taxon>
        <taxon>Pseudomonadota</taxon>
        <taxon>Alphaproteobacteria</taxon>
        <taxon>Hyphomicrobiales</taxon>
        <taxon>Methylocystaceae</taxon>
        <taxon>Methylocystis</taxon>
    </lineage>
</organism>
<dbReference type="NCBIfam" id="TIGR00481">
    <property type="entry name" value="YbhB/YbcL family Raf kinase inhibitor-like protein"/>
    <property type="match status" value="1"/>
</dbReference>
<dbReference type="Proteomes" id="UP001317629">
    <property type="component" value="Chromosome"/>
</dbReference>
<dbReference type="PANTHER" id="PTHR30289:SF1">
    <property type="entry name" value="PEBP (PHOSPHATIDYLETHANOLAMINE-BINDING PROTEIN) FAMILY PROTEIN"/>
    <property type="match status" value="1"/>
</dbReference>
<reference evidence="2 3" key="1">
    <citation type="journal article" date="2023" name="Int. J. Syst. Evol. Microbiol.">
        <title>Methylocystis iwaonis sp. nov., a type II methane-oxidizing bacterium from surface soil of a rice paddy field in Japan, and emended description of the genus Methylocystis (ex Whittenbury et al. 1970) Bowman et al. 1993.</title>
        <authorList>
            <person name="Kaise H."/>
            <person name="Sawadogo J.B."/>
            <person name="Alam M.S."/>
            <person name="Ueno C."/>
            <person name="Dianou D."/>
            <person name="Shinjo R."/>
            <person name="Asakawa S."/>
        </authorList>
    </citation>
    <scope>NUCLEOTIDE SEQUENCE [LARGE SCALE GENOMIC DNA]</scope>
    <source>
        <strain evidence="2 3">SS37A-Re</strain>
    </source>
</reference>
<protein>
    <submittedName>
        <fullName evidence="2">UPF0098 protein</fullName>
    </submittedName>
</protein>
<dbReference type="InterPro" id="IPR005247">
    <property type="entry name" value="YbhB_YbcL/LppC-like"/>
</dbReference>
<dbReference type="SUPFAM" id="SSF49777">
    <property type="entry name" value="PEBP-like"/>
    <property type="match status" value="1"/>
</dbReference>
<gene>
    <name evidence="2" type="ORF">SS37A_24140</name>
</gene>
<dbReference type="CDD" id="cd00865">
    <property type="entry name" value="PEBP_bact_arch"/>
    <property type="match status" value="1"/>
</dbReference>
<dbReference type="Gene3D" id="3.90.280.10">
    <property type="entry name" value="PEBP-like"/>
    <property type="match status" value="1"/>
</dbReference>
<name>A0ABN6VHT9_9HYPH</name>
<evidence type="ECO:0000313" key="2">
    <source>
        <dbReference type="EMBL" id="BDV34885.1"/>
    </source>
</evidence>
<sequence length="152" mass="16760">MRLTSTALQDGGNIPRAFTCDGDDRSPPLAWAEAPGETQSFALIVDDLDAPGGVFAHWACYDIPKNYTALEEDSGRPATSDILRHGQNDFRELGYNGPCPPHGHGLHRYRFRLFALDCPKLPLGPRPSCKQVEEATHGRVLAEARLMGRYGR</sequence>
<dbReference type="Pfam" id="PF01161">
    <property type="entry name" value="PBP"/>
    <property type="match status" value="1"/>
</dbReference>
<accession>A0ABN6VHT9</accession>
<proteinExistence type="predicted"/>
<evidence type="ECO:0000313" key="3">
    <source>
        <dbReference type="Proteomes" id="UP001317629"/>
    </source>
</evidence>
<keyword evidence="3" id="KW-1185">Reference proteome</keyword>
<dbReference type="PANTHER" id="PTHR30289">
    <property type="entry name" value="UNCHARACTERIZED PROTEIN YBCL-RELATED"/>
    <property type="match status" value="1"/>
</dbReference>
<dbReference type="InterPro" id="IPR008914">
    <property type="entry name" value="PEBP"/>
</dbReference>
<dbReference type="RefSeq" id="WP_281928160.1">
    <property type="nucleotide sequence ID" value="NZ_AP027142.1"/>
</dbReference>
<dbReference type="EMBL" id="AP027142">
    <property type="protein sequence ID" value="BDV34885.1"/>
    <property type="molecule type" value="Genomic_DNA"/>
</dbReference>
<evidence type="ECO:0000256" key="1">
    <source>
        <dbReference type="SAM" id="MobiDB-lite"/>
    </source>
</evidence>
<dbReference type="InterPro" id="IPR036610">
    <property type="entry name" value="PEBP-like_sf"/>
</dbReference>
<feature type="region of interest" description="Disordered" evidence="1">
    <location>
        <begin position="1"/>
        <end position="22"/>
    </location>
</feature>